<dbReference type="Gene3D" id="1.10.260.40">
    <property type="entry name" value="lambda repressor-like DNA-binding domains"/>
    <property type="match status" value="1"/>
</dbReference>
<accession>A0ABX7UN07</accession>
<keyword evidence="3" id="KW-1185">Reference proteome</keyword>
<dbReference type="SUPFAM" id="SSF47413">
    <property type="entry name" value="lambda repressor-like DNA-binding domains"/>
    <property type="match status" value="1"/>
</dbReference>
<proteinExistence type="predicted"/>
<sequence length="288" mass="33276">MNQDNLKLVGDFLRAKRESISPETVGLTKPTRTRTKGLRRDDVAYFSGISTIWYSKIERGQATGISPQVLISISKTLQLTKAEYEYLCNLISPQTRAHNDPCCTISEHTSQLLLQLNPLPSLLQNDYLDIITSNHAFSLMVGFSVDSLPLNEKNYLYLTIKNSAWQKFLCIDGDDKLERYITRMAGFLRNTLARRPDDEILKQKIVGFRELSHIFDRAWVDNTVLQPEETSYTYQHAQLGKISLDKQFWWNFSGDSSSRINIYHPHDKADRQRLLEIMQHHTELQIPV</sequence>
<dbReference type="Proteomes" id="UP000671960">
    <property type="component" value="Chromosome"/>
</dbReference>
<dbReference type="CDD" id="cd00093">
    <property type="entry name" value="HTH_XRE"/>
    <property type="match status" value="1"/>
</dbReference>
<dbReference type="PANTHER" id="PTHR35010:SF2">
    <property type="entry name" value="BLL4672 PROTEIN"/>
    <property type="match status" value="1"/>
</dbReference>
<dbReference type="PANTHER" id="PTHR35010">
    <property type="entry name" value="BLL4672 PROTEIN-RELATED"/>
    <property type="match status" value="1"/>
</dbReference>
<dbReference type="InterPro" id="IPR001387">
    <property type="entry name" value="Cro/C1-type_HTH"/>
</dbReference>
<gene>
    <name evidence="2" type="ORF">HC231_02855</name>
</gene>
<organism evidence="2 3">
    <name type="scientific">Brenneria izadpanahii</name>
    <dbReference type="NCBI Taxonomy" id="2722756"/>
    <lineage>
        <taxon>Bacteria</taxon>
        <taxon>Pseudomonadati</taxon>
        <taxon>Pseudomonadota</taxon>
        <taxon>Gammaproteobacteria</taxon>
        <taxon>Enterobacterales</taxon>
        <taxon>Pectobacteriaceae</taxon>
        <taxon>Brenneria</taxon>
    </lineage>
</organism>
<feature type="domain" description="HTH cro/C1-type" evidence="1">
    <location>
        <begin position="36"/>
        <end position="84"/>
    </location>
</feature>
<name>A0ABX7UN07_9GAMM</name>
<dbReference type="InterPro" id="IPR041413">
    <property type="entry name" value="MLTR_LBD"/>
</dbReference>
<dbReference type="Pfam" id="PF17765">
    <property type="entry name" value="MLTR_LBD"/>
    <property type="match status" value="1"/>
</dbReference>
<evidence type="ECO:0000313" key="3">
    <source>
        <dbReference type="Proteomes" id="UP000671960"/>
    </source>
</evidence>
<dbReference type="RefSeq" id="WP_208229631.1">
    <property type="nucleotide sequence ID" value="NZ_CP050854.1"/>
</dbReference>
<dbReference type="SMART" id="SM00530">
    <property type="entry name" value="HTH_XRE"/>
    <property type="match status" value="1"/>
</dbReference>
<reference evidence="2 3" key="1">
    <citation type="submission" date="2020-03" db="EMBL/GenBank/DDBJ databases">
        <authorList>
            <person name="Bakhshi Ganjeh M."/>
        </authorList>
    </citation>
    <scope>NUCLEOTIDE SEQUENCE [LARGE SCALE GENOMIC DNA]</scope>
    <source>
        <strain evidence="3">Iran 50</strain>
    </source>
</reference>
<dbReference type="Gene3D" id="3.30.450.180">
    <property type="match status" value="1"/>
</dbReference>
<evidence type="ECO:0000313" key="2">
    <source>
        <dbReference type="EMBL" id="QTF06983.1"/>
    </source>
</evidence>
<evidence type="ECO:0000259" key="1">
    <source>
        <dbReference type="PROSITE" id="PS50943"/>
    </source>
</evidence>
<protein>
    <submittedName>
        <fullName evidence="2">Helix-turn-helix domain-containing protein</fullName>
    </submittedName>
</protein>
<dbReference type="EMBL" id="CP050854">
    <property type="protein sequence ID" value="QTF06983.1"/>
    <property type="molecule type" value="Genomic_DNA"/>
</dbReference>
<dbReference type="InterPro" id="IPR010982">
    <property type="entry name" value="Lambda_DNA-bd_dom_sf"/>
</dbReference>
<dbReference type="PROSITE" id="PS50943">
    <property type="entry name" value="HTH_CROC1"/>
    <property type="match status" value="1"/>
</dbReference>